<dbReference type="Proteomes" id="UP000494165">
    <property type="component" value="Unassembled WGS sequence"/>
</dbReference>
<gene>
    <name evidence="3" type="ORF">CLODIP_2_CD16075</name>
</gene>
<dbReference type="Gene3D" id="3.30.710.10">
    <property type="entry name" value="Potassium Channel Kv1.1, Chain A"/>
    <property type="match status" value="1"/>
</dbReference>
<evidence type="ECO:0000259" key="2">
    <source>
        <dbReference type="PROSITE" id="PS50097"/>
    </source>
</evidence>
<dbReference type="Pfam" id="PF00651">
    <property type="entry name" value="BTB"/>
    <property type="match status" value="1"/>
</dbReference>
<evidence type="ECO:0000313" key="3">
    <source>
        <dbReference type="EMBL" id="CAB3385803.1"/>
    </source>
</evidence>
<dbReference type="SMART" id="SM00225">
    <property type="entry name" value="BTB"/>
    <property type="match status" value="1"/>
</dbReference>
<dbReference type="PANTHER" id="PTHR24413">
    <property type="entry name" value="SPECKLE-TYPE POZ PROTEIN"/>
    <property type="match status" value="1"/>
</dbReference>
<dbReference type="PROSITE" id="PS50097">
    <property type="entry name" value="BTB"/>
    <property type="match status" value="1"/>
</dbReference>
<dbReference type="Gene3D" id="1.25.40.420">
    <property type="match status" value="1"/>
</dbReference>
<keyword evidence="4" id="KW-1185">Reference proteome</keyword>
<dbReference type="InterPro" id="IPR000210">
    <property type="entry name" value="BTB/POZ_dom"/>
</dbReference>
<accession>A0A8S1DZ31</accession>
<protein>
    <recommendedName>
        <fullName evidence="2">BTB domain-containing protein</fullName>
    </recommendedName>
</protein>
<feature type="compositionally biased region" description="Low complexity" evidence="1">
    <location>
        <begin position="1"/>
        <end position="15"/>
    </location>
</feature>
<feature type="domain" description="BTB" evidence="2">
    <location>
        <begin position="243"/>
        <end position="314"/>
    </location>
</feature>
<evidence type="ECO:0000313" key="4">
    <source>
        <dbReference type="Proteomes" id="UP000494165"/>
    </source>
</evidence>
<organism evidence="3 4">
    <name type="scientific">Cloeon dipterum</name>
    <dbReference type="NCBI Taxonomy" id="197152"/>
    <lineage>
        <taxon>Eukaryota</taxon>
        <taxon>Metazoa</taxon>
        <taxon>Ecdysozoa</taxon>
        <taxon>Arthropoda</taxon>
        <taxon>Hexapoda</taxon>
        <taxon>Insecta</taxon>
        <taxon>Pterygota</taxon>
        <taxon>Palaeoptera</taxon>
        <taxon>Ephemeroptera</taxon>
        <taxon>Pisciforma</taxon>
        <taxon>Baetidae</taxon>
        <taxon>Cloeon</taxon>
    </lineage>
</organism>
<dbReference type="SUPFAM" id="SSF54695">
    <property type="entry name" value="POZ domain"/>
    <property type="match status" value="1"/>
</dbReference>
<evidence type="ECO:0000256" key="1">
    <source>
        <dbReference type="SAM" id="MobiDB-lite"/>
    </source>
</evidence>
<comment type="caution">
    <text evidence="3">The sequence shown here is derived from an EMBL/GenBank/DDBJ whole genome shotgun (WGS) entry which is preliminary data.</text>
</comment>
<dbReference type="EMBL" id="CADEPI010000434">
    <property type="protein sequence ID" value="CAB3385803.1"/>
    <property type="molecule type" value="Genomic_DNA"/>
</dbReference>
<sequence length="423" mass="46319">MPTSHESNSRRSSTSSRRRFSAGHWIKSLVSTKKSANDQRSFSPDLETTEMEDGVEILVPSASDVMYKYTWTIKKFGHNCRKRHSPVFDSEAFELNVNGLRTRWNLSIRFWTGMDGSRLMSPVVACLNLLRCWPEDIAGTQATVHFQFGVLCRQTGRFDTTPLARCIVSLGATKNIVSVGHQDVEITEKHMLSQSGDVRLVCKVQVVPTGSSDEQHSLSQDMGSLLCSSEDDLAPAELPWAKGDIKLRAAGGVLFPAHCCILGARSSRLAGMISEMELPAKLAETPILDLSDLTAENLQEILRYIYTGRVDNLDSVAASLLAAGVKYELPGLTCLCERALLDTMDAESVAARLLLADEFNCETLKRGALAFIEGHAGRMPKNMAWSVMEMVRPELFQEACEAGIGDSASSFASSLSEAGSNSR</sequence>
<dbReference type="OrthoDB" id="6359816at2759"/>
<name>A0A8S1DZ31_9INSE</name>
<dbReference type="AlphaFoldDB" id="A0A8S1DZ31"/>
<reference evidence="3 4" key="1">
    <citation type="submission" date="2020-04" db="EMBL/GenBank/DDBJ databases">
        <authorList>
            <person name="Alioto T."/>
            <person name="Alioto T."/>
            <person name="Gomez Garrido J."/>
        </authorList>
    </citation>
    <scope>NUCLEOTIDE SEQUENCE [LARGE SCALE GENOMIC DNA]</scope>
</reference>
<dbReference type="InterPro" id="IPR011333">
    <property type="entry name" value="SKP1/BTB/POZ_sf"/>
</dbReference>
<feature type="region of interest" description="Disordered" evidence="1">
    <location>
        <begin position="1"/>
        <end position="20"/>
    </location>
</feature>
<proteinExistence type="predicted"/>